<organism evidence="2 3">
    <name type="scientific">Methanobrevibacter millerae</name>
    <dbReference type="NCBI Taxonomy" id="230361"/>
    <lineage>
        <taxon>Archaea</taxon>
        <taxon>Methanobacteriati</taxon>
        <taxon>Methanobacteriota</taxon>
        <taxon>Methanomada group</taxon>
        <taxon>Methanobacteria</taxon>
        <taxon>Methanobacteriales</taxon>
        <taxon>Methanobacteriaceae</taxon>
        <taxon>Methanobrevibacter</taxon>
    </lineage>
</organism>
<dbReference type="InterPro" id="IPR008969">
    <property type="entry name" value="CarboxyPept-like_regulatory"/>
</dbReference>
<dbReference type="Proteomes" id="UP000713479">
    <property type="component" value="Unassembled WGS sequence"/>
</dbReference>
<protein>
    <submittedName>
        <fullName evidence="2">DUF3344 domain-containing protein</fullName>
    </submittedName>
</protein>
<feature type="domain" description="DUF3344" evidence="1">
    <location>
        <begin position="430"/>
        <end position="661"/>
    </location>
</feature>
<evidence type="ECO:0000259" key="1">
    <source>
        <dbReference type="Pfam" id="PF11824"/>
    </source>
</evidence>
<proteinExistence type="predicted"/>
<dbReference type="InterPro" id="IPR013783">
    <property type="entry name" value="Ig-like_fold"/>
</dbReference>
<dbReference type="Gene3D" id="2.60.40.1120">
    <property type="entry name" value="Carboxypeptidase-like, regulatory domain"/>
    <property type="match status" value="1"/>
</dbReference>
<evidence type="ECO:0000313" key="2">
    <source>
        <dbReference type="EMBL" id="MBE6510842.1"/>
    </source>
</evidence>
<name>A0A8T3VI62_9EURY</name>
<comment type="caution">
    <text evidence="2">The sequence shown here is derived from an EMBL/GenBank/DDBJ whole genome shotgun (WGS) entry which is preliminary data.</text>
</comment>
<gene>
    <name evidence="2" type="ORF">E7Z74_06215</name>
</gene>
<sequence length="1393" mass="151152">MMKLKNGLFICTFFLFLIMISSGTVFAEDSAVPLVDSGEVSGGVEISSVNPFTSKSSELVYTVPDNISEIKSVNVVVSSYSGSGAPTYGLTTNISLKANNETSLLEYANLTYSESTANDPVIYPITNNTSKQYSDYQSLFDITDKVKGLSSGDTITISVNNTALEGYQFDGRIKLIALIFAYDDNDNDKITYWLNVGQAWTKGTLTTIFNTKDFNDDYDDVTLESIALSSSDATYMLNGELLLEPTQEQGSYYIYDVWNITDSFQVTNDTNFTYTSSKASTYASYKAAVQLLKITTLEKYSISATITPPYANTVFAGVNNTLTVKVTNGNKDFNGTVVLLADGKEVASSDLAINANSESTLTFIDPTIRPIDETTVNGADNKLVNYTLCIIDDGDNILNDTNASYKVLYNGNLGKDFAYPASNATVNRVYNITGDVVILTQDVSAYAGTGVTSRESTFDVSADDVSEALLYVSYNWDKIASGDFNTWNITFNGVAIAPIASYRDQSNLGNYGKYGYGLVVYNVTDLVESGNNTLLLNKTSGGCAVYPASLVLLTENETAETYKVVYIAENADLLSKPVNIESGSYTFMDVDTKDLINSTLIVFAASSQAGEGNIIVNNNTFENVWNGTSSSCDVFETDITDIVKNGNEIYFQATGSTILALPTIIICEKAMEPYAISAIITPPYANTVFAGVNNTLTVKVTNGNKDFNGTVVLLADGKEVAFSDLAINANSESTLTFIDPTIRPIDETTVNGANNTKANYTILIVDKYENTLNSTNASYNVLYNGNLGKDFAYPASNATVNRVYQISGDVVILTQDVSAYAGTGVTSRESTFDVSADDVSEALLYVSYNWDKIASGDFNTWNITFNGVAIAPIASYRDQSNLGNYGKYGYGLVVYNVTDLVESGNNTLLLNKTSGGCAVYPASLVLLTENETAETYKVVYIAENADLLSKPVNIESGSYTFMDVDAENAINSTLYVFAASSQAGEGNIIFNDNITYSNVWNGTSSSLNYLAVDITDSIEDENVIYFQATGSTILALQNIIVLEFENSIVNLTAPNVEKYYGGSERFYAYLVDYKGNPITNATVTIEINGVTYTKQTDENGSASIALGLPVGDYNVTVGFNGSDEYDAAQVFSNVTINTTVNGTDIVKVFRNATQYYATFRDGEGNYLTNGTDVRFNINGVMYDRKVSGDEGLARLNINLEAGDYIITAINIKTGEMSSNNITVISRLIENKNITKYYRNGTQYTVKVIGDDGNPVGAGENVTFNINGVFYTRQTNESGIAKLNINLEPGNYVITAEYKECRVSNNIEVLPVLSASDLTKTYGTPDQFVATLLDGQGNPYSDQIINFNINGVFYNRTTDGEGHAKLNINLMPGEYIITSMYNGCNIANTVKVNS</sequence>
<feature type="domain" description="DUF3344" evidence="1">
    <location>
        <begin position="804"/>
        <end position="1042"/>
    </location>
</feature>
<feature type="domain" description="DUF3344" evidence="1">
    <location>
        <begin position="35"/>
        <end position="294"/>
    </location>
</feature>
<dbReference type="EMBL" id="SUTF01000007">
    <property type="protein sequence ID" value="MBE6510842.1"/>
    <property type="molecule type" value="Genomic_DNA"/>
</dbReference>
<dbReference type="InterPro" id="IPR021779">
    <property type="entry name" value="DUF3344"/>
</dbReference>
<reference evidence="2" key="1">
    <citation type="submission" date="2019-04" db="EMBL/GenBank/DDBJ databases">
        <title>Evolution of Biomass-Degrading Anaerobic Consortia Revealed by Metagenomics.</title>
        <authorList>
            <person name="Peng X."/>
        </authorList>
    </citation>
    <scope>NUCLEOTIDE SEQUENCE</scope>
    <source>
        <strain evidence="2">SIG13</strain>
    </source>
</reference>
<evidence type="ECO:0000313" key="3">
    <source>
        <dbReference type="Proteomes" id="UP000713479"/>
    </source>
</evidence>
<dbReference type="Pfam" id="PF11824">
    <property type="entry name" value="DUF3344"/>
    <property type="match status" value="3"/>
</dbReference>
<accession>A0A8T3VI62</accession>
<dbReference type="Gene3D" id="2.60.40.10">
    <property type="entry name" value="Immunoglobulins"/>
    <property type="match status" value="1"/>
</dbReference>
<dbReference type="SUPFAM" id="SSF49464">
    <property type="entry name" value="Carboxypeptidase regulatory domain-like"/>
    <property type="match status" value="1"/>
</dbReference>